<evidence type="ECO:0000313" key="1">
    <source>
        <dbReference type="EMBL" id="JAD55915.1"/>
    </source>
</evidence>
<name>A0A0A9B408_ARUDO</name>
<dbReference type="EMBL" id="GBRH01241980">
    <property type="protein sequence ID" value="JAD55915.1"/>
    <property type="molecule type" value="Transcribed_RNA"/>
</dbReference>
<reference evidence="1" key="1">
    <citation type="submission" date="2014-09" db="EMBL/GenBank/DDBJ databases">
        <authorList>
            <person name="Magalhaes I.L.F."/>
            <person name="Oliveira U."/>
            <person name="Santos F.R."/>
            <person name="Vidigal T.H.D.A."/>
            <person name="Brescovit A.D."/>
            <person name="Santos A.J."/>
        </authorList>
    </citation>
    <scope>NUCLEOTIDE SEQUENCE</scope>
    <source>
        <tissue evidence="1">Shoot tissue taken approximately 20 cm above the soil surface</tissue>
    </source>
</reference>
<dbReference type="AlphaFoldDB" id="A0A0A9B408"/>
<sequence length="65" mass="7215">MFEIDSFHFAASTFSSCTCPFTHSSININILYGPSLQNLQMQLSSWSPSESNDLLVQSIIASLAW</sequence>
<organism evidence="1">
    <name type="scientific">Arundo donax</name>
    <name type="common">Giant reed</name>
    <name type="synonym">Donax arundinaceus</name>
    <dbReference type="NCBI Taxonomy" id="35708"/>
    <lineage>
        <taxon>Eukaryota</taxon>
        <taxon>Viridiplantae</taxon>
        <taxon>Streptophyta</taxon>
        <taxon>Embryophyta</taxon>
        <taxon>Tracheophyta</taxon>
        <taxon>Spermatophyta</taxon>
        <taxon>Magnoliopsida</taxon>
        <taxon>Liliopsida</taxon>
        <taxon>Poales</taxon>
        <taxon>Poaceae</taxon>
        <taxon>PACMAD clade</taxon>
        <taxon>Arundinoideae</taxon>
        <taxon>Arundineae</taxon>
        <taxon>Arundo</taxon>
    </lineage>
</organism>
<protein>
    <submittedName>
        <fullName evidence="1">Uncharacterized protein</fullName>
    </submittedName>
</protein>
<proteinExistence type="predicted"/>
<reference evidence="1" key="2">
    <citation type="journal article" date="2015" name="Data Brief">
        <title>Shoot transcriptome of the giant reed, Arundo donax.</title>
        <authorList>
            <person name="Barrero R.A."/>
            <person name="Guerrero F.D."/>
            <person name="Moolhuijzen P."/>
            <person name="Goolsby J.A."/>
            <person name="Tidwell J."/>
            <person name="Bellgard S.E."/>
            <person name="Bellgard M.I."/>
        </authorList>
    </citation>
    <scope>NUCLEOTIDE SEQUENCE</scope>
    <source>
        <tissue evidence="1">Shoot tissue taken approximately 20 cm above the soil surface</tissue>
    </source>
</reference>
<accession>A0A0A9B408</accession>